<gene>
    <name evidence="4" type="primary">fbp</name>
    <name evidence="5" type="ORF">HMPREF0908_1139</name>
</gene>
<comment type="caution">
    <text evidence="5">The sequence shown here is derived from an EMBL/GenBank/DDBJ whole genome shotgun (WGS) entry which is preliminary data.</text>
</comment>
<dbReference type="Proteomes" id="UP000005309">
    <property type="component" value="Unassembled WGS sequence"/>
</dbReference>
<dbReference type="AlphaFoldDB" id="C4V3P5"/>
<sequence>MTTAAAAEDKVLRLMAEKYPTKEIVYEKIIYLKSQLILPKGTEHFMSDLHGAYDSFFHILNNCSGVIKEKVDYCFETRMTVEERAEFCTLIYYPREKMEQLTAEGKTSALWYQQNLANLLELTKLMSWKFPASKMRNYIPKRYESVIVELLSTRPEHDEAQLSYYRQLIETIVEIGGGADYIEAFSTLVKRLSVERIHIVGDFYDRGDRPDGILDLLMEHPSVDIQWGNHDVLWMGAALGSEVCIAAVIRNSLRYRNTDVLERGYGISLRPLTTFASRIYPDENPIKAAERAVTMMMFKLEGALIRRNPDFQMEDRLLLDKIDFDLSCVTLGSGRRVELESAYFPTIDDPADCWALTEDEENIIADLRSYFLESKALQRHVDYLYERGSIYTCYNGNLLFHACVPMEESGEFRSITYNGKSYRGRAWMDFCEEKAREGWNEHTQEGLDFMYFLWCGYNSPVSGRSFTTFERSFLSDESTWKEPSDPYFRLVNDEAVCEKILEEFGLDPKRGHIINGHVPVKVQKGESPLRGSGRALIIDGGFAAPFRAKTGISGYTLIYNSRGLRLLQHQRVASVRDALRENRDIESVSQTVELQARHSLVRDTDRGAAIESKIADLHALLRAYQTGHIKPQ</sequence>
<comment type="cofactor">
    <cofactor evidence="4">
        <name>Mn(2+)</name>
        <dbReference type="ChEBI" id="CHEBI:29035"/>
    </cofactor>
</comment>
<evidence type="ECO:0000256" key="1">
    <source>
        <dbReference type="ARBA" id="ARBA00022801"/>
    </source>
</evidence>
<organism evidence="5 6">
    <name type="scientific">Selenomonas flueggei ATCC 43531</name>
    <dbReference type="NCBI Taxonomy" id="638302"/>
    <lineage>
        <taxon>Bacteria</taxon>
        <taxon>Bacillati</taxon>
        <taxon>Bacillota</taxon>
        <taxon>Negativicutes</taxon>
        <taxon>Selenomonadales</taxon>
        <taxon>Selenomonadaceae</taxon>
        <taxon>Selenomonas</taxon>
    </lineage>
</organism>
<evidence type="ECO:0000313" key="5">
    <source>
        <dbReference type="EMBL" id="EEQ48552.1"/>
    </source>
</evidence>
<dbReference type="HAMAP" id="MF_01854">
    <property type="entry name" value="FBPase_class3"/>
    <property type="match status" value="1"/>
</dbReference>
<dbReference type="Pfam" id="PF06874">
    <property type="entry name" value="FBPase_2"/>
    <property type="match status" value="1"/>
</dbReference>
<comment type="catalytic activity">
    <reaction evidence="4">
        <text>beta-D-fructose 1,6-bisphosphate + H2O = beta-D-fructose 6-phosphate + phosphate</text>
        <dbReference type="Rhea" id="RHEA:11064"/>
        <dbReference type="ChEBI" id="CHEBI:15377"/>
        <dbReference type="ChEBI" id="CHEBI:32966"/>
        <dbReference type="ChEBI" id="CHEBI:43474"/>
        <dbReference type="ChEBI" id="CHEBI:57634"/>
        <dbReference type="EC" id="3.1.3.11"/>
    </reaction>
</comment>
<dbReference type="eggNOG" id="COG3855">
    <property type="taxonomic scope" value="Bacteria"/>
</dbReference>
<comment type="pathway">
    <text evidence="4">Carbohydrate biosynthesis; gluconeogenesis.</text>
</comment>
<evidence type="ECO:0000256" key="4">
    <source>
        <dbReference type="HAMAP-Rule" id="MF_01854"/>
    </source>
</evidence>
<dbReference type="Gene3D" id="3.60.21.10">
    <property type="match status" value="1"/>
</dbReference>
<dbReference type="InterPro" id="IPR009164">
    <property type="entry name" value="FBPtase_class3"/>
</dbReference>
<keyword evidence="6" id="KW-1185">Reference proteome</keyword>
<dbReference type="HOGENOM" id="CLU_028392_2_0_9"/>
<protein>
    <recommendedName>
        <fullName evidence="4">Fructose-1,6-bisphosphatase class 3</fullName>
        <shortName evidence="4">FBPase class 3</shortName>
        <ecNumber evidence="4">3.1.3.11</ecNumber>
    </recommendedName>
    <alternativeName>
        <fullName evidence="4">D-fructose-1,6-bisphosphate 1-phosphohydrolase class 3</fullName>
    </alternativeName>
</protein>
<evidence type="ECO:0000256" key="3">
    <source>
        <dbReference type="ARBA" id="ARBA00023277"/>
    </source>
</evidence>
<dbReference type="SUPFAM" id="SSF56300">
    <property type="entry name" value="Metallo-dependent phosphatases"/>
    <property type="match status" value="1"/>
</dbReference>
<proteinExistence type="inferred from homology"/>
<dbReference type="RefSeq" id="WP_006689873.1">
    <property type="nucleotide sequence ID" value="NZ_GG694006.1"/>
</dbReference>
<dbReference type="GO" id="GO:0042132">
    <property type="term" value="F:fructose 1,6-bisphosphate 1-phosphatase activity"/>
    <property type="evidence" value="ECO:0007669"/>
    <property type="project" value="UniProtKB-UniRule"/>
</dbReference>
<dbReference type="EC" id="3.1.3.11" evidence="4"/>
<dbReference type="GO" id="GO:0006094">
    <property type="term" value="P:gluconeogenesis"/>
    <property type="evidence" value="ECO:0007669"/>
    <property type="project" value="UniProtKB-UniRule"/>
</dbReference>
<accession>C4V3P5</accession>
<dbReference type="InterPro" id="IPR029052">
    <property type="entry name" value="Metallo-depent_PP-like"/>
</dbReference>
<reference evidence="5 6" key="1">
    <citation type="submission" date="2009-04" db="EMBL/GenBank/DDBJ databases">
        <authorList>
            <person name="Qin X."/>
            <person name="Bachman B."/>
            <person name="Battles P."/>
            <person name="Bell A."/>
            <person name="Bess C."/>
            <person name="Bickham C."/>
            <person name="Chaboub L."/>
            <person name="Chen D."/>
            <person name="Coyle M."/>
            <person name="Deiros D.R."/>
            <person name="Dinh H."/>
            <person name="Forbes L."/>
            <person name="Fowler G."/>
            <person name="Francisco L."/>
            <person name="Fu Q."/>
            <person name="Gubbala S."/>
            <person name="Hale W."/>
            <person name="Han Y."/>
            <person name="Hemphill L."/>
            <person name="Highlander S.K."/>
            <person name="Hirani K."/>
            <person name="Hogues M."/>
            <person name="Jackson L."/>
            <person name="Jakkamsetti A."/>
            <person name="Javaid M."/>
            <person name="Jiang H."/>
            <person name="Korchina V."/>
            <person name="Kovar C."/>
            <person name="Lara F."/>
            <person name="Lee S."/>
            <person name="Mata R."/>
            <person name="Mathew T."/>
            <person name="Moen C."/>
            <person name="Morales K."/>
            <person name="Munidasa M."/>
            <person name="Nazareth L."/>
            <person name="Ngo R."/>
            <person name="Nguyen L."/>
            <person name="Okwuonu G."/>
            <person name="Ongeri F."/>
            <person name="Patil S."/>
            <person name="Petrosino J."/>
            <person name="Pham C."/>
            <person name="Pham P."/>
            <person name="Pu L.-L."/>
            <person name="Puazo M."/>
            <person name="Raj R."/>
            <person name="Reid J."/>
            <person name="Rouhana J."/>
            <person name="Saada N."/>
            <person name="Shang Y."/>
            <person name="Simmons D."/>
            <person name="Thornton R."/>
            <person name="Warren J."/>
            <person name="Weissenberger G."/>
            <person name="Zhang J."/>
            <person name="Zhang L."/>
            <person name="Zhou C."/>
            <person name="Zhu D."/>
            <person name="Muzny D."/>
            <person name="Worley K."/>
            <person name="Gibbs R."/>
        </authorList>
    </citation>
    <scope>NUCLEOTIDE SEQUENCE [LARGE SCALE GENOMIC DNA]</scope>
    <source>
        <strain evidence="5 6">ATCC 43531</strain>
    </source>
</reference>
<dbReference type="STRING" id="638302.HMPREF0908_1139"/>
<dbReference type="UniPathway" id="UPA00138"/>
<name>C4V3P5_9FIRM</name>
<keyword evidence="3 4" id="KW-0119">Carbohydrate metabolism</keyword>
<dbReference type="OrthoDB" id="9779903at2"/>
<evidence type="ECO:0000313" key="6">
    <source>
        <dbReference type="Proteomes" id="UP000005309"/>
    </source>
</evidence>
<dbReference type="EMBL" id="ACLA01000015">
    <property type="protein sequence ID" value="EEQ48552.1"/>
    <property type="molecule type" value="Genomic_DNA"/>
</dbReference>
<comment type="similarity">
    <text evidence="4">Belongs to the FBPase class 3 family.</text>
</comment>
<keyword evidence="1 4" id="KW-0378">Hydrolase</keyword>
<keyword evidence="2 4" id="KW-0464">Manganese</keyword>
<evidence type="ECO:0000256" key="2">
    <source>
        <dbReference type="ARBA" id="ARBA00023211"/>
    </source>
</evidence>